<dbReference type="SUPFAM" id="SSF161111">
    <property type="entry name" value="Cation efflux protein transmembrane domain-like"/>
    <property type="match status" value="1"/>
</dbReference>
<dbReference type="PANTHER" id="PTHR43840:SF15">
    <property type="entry name" value="MITOCHONDRIAL METAL TRANSPORTER 1-RELATED"/>
    <property type="match status" value="1"/>
</dbReference>
<reference evidence="10" key="1">
    <citation type="submission" date="2015-12" db="EMBL/GenBank/DDBJ databases">
        <authorList>
            <person name="Shamseldin A."/>
            <person name="Moawad H."/>
            <person name="Abd El-Rahim W.M."/>
            <person name="Sadowsky M.J."/>
        </authorList>
    </citation>
    <scope>NUCLEOTIDE SEQUENCE</scope>
</reference>
<dbReference type="PANTHER" id="PTHR43840">
    <property type="entry name" value="MITOCHONDRIAL METAL TRANSPORTER 1-RELATED"/>
    <property type="match status" value="1"/>
</dbReference>
<dbReference type="InterPro" id="IPR036837">
    <property type="entry name" value="Cation_efflux_CTD_sf"/>
</dbReference>
<dbReference type="SUPFAM" id="SSF160240">
    <property type="entry name" value="Cation efflux protein cytoplasmic domain-like"/>
    <property type="match status" value="1"/>
</dbReference>
<sequence length="277" mass="29662">MCVFKFVVGMLTGSKGLIADSLHSVADAISSIFVLIALTVSDKPKDKHRPFGYGKVEYISTIFASLFIFVCAVTVLIDALESIKSGVNRVPDNGAIFATLLSLAFSWLMYSSNTCAGTQLNSPAMLADAAESKADSLTSVAVLVGLIGTKLGFASADNVSAIVVAAFIFHIGTEMFLSGVHGLIDVSMDSASLEQVRRICLGVKGVEGVKGIKSRQMGQKNHLNIDIEILQSVTVFEAHEIANRLKTAVKNNLEGVDEIFVRTIPIQKLSFFKKANN</sequence>
<feature type="domain" description="Cation efflux protein cytoplasmic" evidence="9">
    <location>
        <begin position="189"/>
        <end position="261"/>
    </location>
</feature>
<evidence type="ECO:0000256" key="2">
    <source>
        <dbReference type="ARBA" id="ARBA00008114"/>
    </source>
</evidence>
<keyword evidence="3" id="KW-0813">Transport</keyword>
<evidence type="ECO:0000256" key="7">
    <source>
        <dbReference type="SAM" id="Phobius"/>
    </source>
</evidence>
<organism evidence="10">
    <name type="scientific">uncultured Nitrospirota bacterium</name>
    <dbReference type="NCBI Taxonomy" id="170969"/>
    <lineage>
        <taxon>Bacteria</taxon>
        <taxon>Pseudomonadati</taxon>
        <taxon>Nitrospirota</taxon>
        <taxon>environmental samples</taxon>
    </lineage>
</organism>
<proteinExistence type="inferred from homology"/>
<feature type="domain" description="Cation efflux protein transmembrane" evidence="8">
    <location>
        <begin position="2"/>
        <end position="183"/>
    </location>
</feature>
<dbReference type="EMBL" id="KU221504">
    <property type="protein sequence ID" value="AMP41541.1"/>
    <property type="molecule type" value="Genomic_DNA"/>
</dbReference>
<keyword evidence="5 7" id="KW-1133">Transmembrane helix</keyword>
<comment type="subcellular location">
    <subcellularLocation>
        <location evidence="1">Membrane</location>
        <topology evidence="1">Multi-pass membrane protein</topology>
    </subcellularLocation>
</comment>
<evidence type="ECO:0000313" key="10">
    <source>
        <dbReference type="EMBL" id="AMP41541.1"/>
    </source>
</evidence>
<dbReference type="InterPro" id="IPR002524">
    <property type="entry name" value="Cation_efflux"/>
</dbReference>
<dbReference type="Gene3D" id="1.20.1510.10">
    <property type="entry name" value="Cation efflux protein transmembrane domain"/>
    <property type="match status" value="1"/>
</dbReference>
<feature type="transmembrane region" description="Helical" evidence="7">
    <location>
        <begin position="58"/>
        <end position="80"/>
    </location>
</feature>
<dbReference type="InterPro" id="IPR050291">
    <property type="entry name" value="CDF_Transporter"/>
</dbReference>
<dbReference type="GO" id="GO:0016020">
    <property type="term" value="C:membrane"/>
    <property type="evidence" value="ECO:0007669"/>
    <property type="project" value="UniProtKB-SubCell"/>
</dbReference>
<evidence type="ECO:0000256" key="5">
    <source>
        <dbReference type="ARBA" id="ARBA00022989"/>
    </source>
</evidence>
<dbReference type="Pfam" id="PF16916">
    <property type="entry name" value="ZT_dimer"/>
    <property type="match status" value="1"/>
</dbReference>
<accession>A0A142BTV3</accession>
<dbReference type="InterPro" id="IPR027470">
    <property type="entry name" value="Cation_efflux_CTD"/>
</dbReference>
<comment type="similarity">
    <text evidence="2">Belongs to the cation diffusion facilitator (CDF) transporter (TC 2.A.4) family.</text>
</comment>
<dbReference type="FunFam" id="1.20.1510.10:FF:000006">
    <property type="entry name" value="Divalent cation efflux transporter"/>
    <property type="match status" value="1"/>
</dbReference>
<evidence type="ECO:0000259" key="8">
    <source>
        <dbReference type="Pfam" id="PF01545"/>
    </source>
</evidence>
<evidence type="ECO:0000256" key="4">
    <source>
        <dbReference type="ARBA" id="ARBA00022692"/>
    </source>
</evidence>
<keyword evidence="6 7" id="KW-0472">Membrane</keyword>
<protein>
    <submittedName>
        <fullName evidence="10">Magnetosome protein MamB</fullName>
    </submittedName>
</protein>
<dbReference type="InterPro" id="IPR027469">
    <property type="entry name" value="Cation_efflux_TMD_sf"/>
</dbReference>
<evidence type="ECO:0000256" key="3">
    <source>
        <dbReference type="ARBA" id="ARBA00022448"/>
    </source>
</evidence>
<keyword evidence="4 7" id="KW-0812">Transmembrane</keyword>
<dbReference type="Pfam" id="PF01545">
    <property type="entry name" value="Cation_efflux"/>
    <property type="match status" value="1"/>
</dbReference>
<dbReference type="Gene3D" id="3.30.70.1350">
    <property type="entry name" value="Cation efflux protein, cytoplasmic domain"/>
    <property type="match status" value="1"/>
</dbReference>
<evidence type="ECO:0000256" key="6">
    <source>
        <dbReference type="ARBA" id="ARBA00023136"/>
    </source>
</evidence>
<evidence type="ECO:0000259" key="9">
    <source>
        <dbReference type="Pfam" id="PF16916"/>
    </source>
</evidence>
<name>A0A142BTV3_9BACT</name>
<dbReference type="NCBIfam" id="TIGR01297">
    <property type="entry name" value="CDF"/>
    <property type="match status" value="1"/>
</dbReference>
<evidence type="ECO:0000256" key="1">
    <source>
        <dbReference type="ARBA" id="ARBA00004141"/>
    </source>
</evidence>
<feature type="transmembrane region" description="Helical" evidence="7">
    <location>
        <begin position="92"/>
        <end position="110"/>
    </location>
</feature>
<dbReference type="InterPro" id="IPR058533">
    <property type="entry name" value="Cation_efflux_TM"/>
</dbReference>
<dbReference type="GO" id="GO:0008324">
    <property type="term" value="F:monoatomic cation transmembrane transporter activity"/>
    <property type="evidence" value="ECO:0007669"/>
    <property type="project" value="InterPro"/>
</dbReference>
<dbReference type="AlphaFoldDB" id="A0A142BTV3"/>